<dbReference type="Proteomes" id="UP000076872">
    <property type="component" value="Unassembled WGS sequence"/>
</dbReference>
<keyword evidence="1" id="KW-0732">Signal</keyword>
<accession>A0A0G9FCV7</accession>
<dbReference type="Proteomes" id="UP000094892">
    <property type="component" value="Unassembled WGS sequence"/>
</dbReference>
<dbReference type="AlphaFoldDB" id="A0A0G9FCV7"/>
<protein>
    <submittedName>
        <fullName evidence="4">Extracellular protein</fullName>
    </submittedName>
    <submittedName>
        <fullName evidence="7">WxL domain-containing protein</fullName>
    </submittedName>
</protein>
<dbReference type="EMBL" id="CP066817">
    <property type="protein sequence ID" value="QQM60819.1"/>
    <property type="molecule type" value="Genomic_DNA"/>
</dbReference>
<evidence type="ECO:0000313" key="9">
    <source>
        <dbReference type="Proteomes" id="UP000076882"/>
    </source>
</evidence>
<name>A0A0G9FCV7_LACPN</name>
<dbReference type="KEGG" id="lpb:SH83_14310"/>
<evidence type="ECO:0000259" key="2">
    <source>
        <dbReference type="Pfam" id="PF13731"/>
    </source>
</evidence>
<feature type="domain" description="WxL" evidence="2">
    <location>
        <begin position="39"/>
        <end position="189"/>
    </location>
</feature>
<dbReference type="InterPro" id="IPR027994">
    <property type="entry name" value="WxL_dom"/>
</dbReference>
<gene>
    <name evidence="7" type="ORF">JH395_14085</name>
    <name evidence="4" type="ORF">Lp19_0687</name>
    <name evidence="6" type="ORF">LPJSA22_03083</name>
    <name evidence="5" type="ORF">NAB2_2601</name>
    <name evidence="3" type="ORF">Nizo2260_2703</name>
</gene>
<dbReference type="GeneID" id="77216502"/>
<dbReference type="Proteomes" id="UP000595466">
    <property type="component" value="Chromosome"/>
</dbReference>
<organism evidence="4 9">
    <name type="scientific">Lactiplantibacillus plantarum</name>
    <name type="common">Lactobacillus plantarum</name>
    <dbReference type="NCBI Taxonomy" id="1590"/>
    <lineage>
        <taxon>Bacteria</taxon>
        <taxon>Bacillati</taxon>
        <taxon>Bacillota</taxon>
        <taxon>Bacilli</taxon>
        <taxon>Lactobacillales</taxon>
        <taxon>Lactobacillaceae</taxon>
        <taxon>Lactiplantibacillus</taxon>
    </lineage>
</organism>
<evidence type="ECO:0000313" key="6">
    <source>
        <dbReference type="EMBL" id="ODO63061.1"/>
    </source>
</evidence>
<evidence type="ECO:0000313" key="5">
    <source>
        <dbReference type="EMBL" id="KZV01981.1"/>
    </source>
</evidence>
<proteinExistence type="predicted"/>
<dbReference type="OMA" id="GAPAIMS"/>
<reference evidence="7 12" key="3">
    <citation type="submission" date="2020-12" db="EMBL/GenBank/DDBJ databases">
        <title>Whole genome sequencing of Lactobacillus plantarum PC518.</title>
        <authorList>
            <person name="Guo Q."/>
        </authorList>
    </citation>
    <scope>NUCLEOTIDE SEQUENCE [LARGE SCALE GENOMIC DNA]</scope>
    <source>
        <strain evidence="7 12">PC518</strain>
    </source>
</reference>
<evidence type="ECO:0000313" key="11">
    <source>
        <dbReference type="Proteomes" id="UP000094892"/>
    </source>
</evidence>
<dbReference type="Proteomes" id="UP000076882">
    <property type="component" value="Unassembled WGS sequence"/>
</dbReference>
<evidence type="ECO:0000313" key="4">
    <source>
        <dbReference type="EMBL" id="KZU96711.1"/>
    </source>
</evidence>
<dbReference type="RefSeq" id="WP_003643037.1">
    <property type="nucleotide sequence ID" value="NZ_AP018405.1"/>
</dbReference>
<evidence type="ECO:0000313" key="12">
    <source>
        <dbReference type="Proteomes" id="UP000595466"/>
    </source>
</evidence>
<dbReference type="EMBL" id="LUWI01000035">
    <property type="protein sequence ID" value="KZU01896.1"/>
    <property type="molecule type" value="Genomic_DNA"/>
</dbReference>
<dbReference type="EMBL" id="MCOL01000001">
    <property type="protein sequence ID" value="ODO63061.1"/>
    <property type="molecule type" value="Genomic_DNA"/>
</dbReference>
<evidence type="ECO:0000313" key="8">
    <source>
        <dbReference type="Proteomes" id="UP000076872"/>
    </source>
</evidence>
<evidence type="ECO:0000313" key="10">
    <source>
        <dbReference type="Proteomes" id="UP000076989"/>
    </source>
</evidence>
<reference evidence="8 9" key="1">
    <citation type="submission" date="2016-03" db="EMBL/GenBank/DDBJ databases">
        <title>Comparative genomics of 54 Lactobacillus plantarum strains reveals genomic uncoupling from niche constraints.</title>
        <authorList>
            <person name="Martino M.E."/>
        </authorList>
    </citation>
    <scope>NUCLEOTIDE SEQUENCE [LARGE SCALE GENOMIC DNA]</scope>
    <source>
        <strain evidence="4 9">19.1</strain>
        <strain evidence="5 8">NAB2</strain>
        <strain evidence="3 10">Nizo2260</strain>
    </source>
</reference>
<dbReference type="EMBL" id="LUXM01000018">
    <property type="protein sequence ID" value="KZU96711.1"/>
    <property type="molecule type" value="Genomic_DNA"/>
</dbReference>
<feature type="signal peptide" evidence="1">
    <location>
        <begin position="1"/>
        <end position="24"/>
    </location>
</feature>
<dbReference type="Pfam" id="PF13731">
    <property type="entry name" value="WxL"/>
    <property type="match status" value="1"/>
</dbReference>
<reference evidence="6 11" key="2">
    <citation type="submission" date="2016-08" db="EMBL/GenBank/DDBJ databases">
        <title>Genome sequencing of Lactobacillus plantarum JSA22, isolated from fermented soybean paste.</title>
        <authorList>
            <person name="Choi H.S."/>
        </authorList>
    </citation>
    <scope>NUCLEOTIDE SEQUENCE [LARGE SCALE GENOMIC DNA]</scope>
    <source>
        <strain evidence="6 11">JSA22</strain>
    </source>
</reference>
<evidence type="ECO:0000313" key="7">
    <source>
        <dbReference type="EMBL" id="QQM60819.1"/>
    </source>
</evidence>
<feature type="chain" id="PRO_5043120312" evidence="1">
    <location>
        <begin position="25"/>
        <end position="190"/>
    </location>
</feature>
<evidence type="ECO:0000313" key="3">
    <source>
        <dbReference type="EMBL" id="KZU01896.1"/>
    </source>
</evidence>
<evidence type="ECO:0000256" key="1">
    <source>
        <dbReference type="SAM" id="SignalP"/>
    </source>
</evidence>
<sequence>MKKYLGTLVAGMTLMAGLPLVGQAADTETTTKAEVELIQDDTNKDITLDQAPGVSFGTEKITNDSKTYDAKNVTGDLKVTNPGNTDGWLVQVKGSKFMNADDTRELRGAALTFAQVNATADDANNISKAKAYKVDITDQNQIIMDAEANEGIGKFTSKYATNEVSLLIPAGNAAGAYTSTLTWTLGNAPS</sequence>
<dbReference type="Proteomes" id="UP000076989">
    <property type="component" value="Unassembled WGS sequence"/>
</dbReference>
<dbReference type="PATRIC" id="fig|1590.142.peg.3055"/>
<dbReference type="EMBL" id="LUXO01000033">
    <property type="protein sequence ID" value="KZV01981.1"/>
    <property type="molecule type" value="Genomic_DNA"/>
</dbReference>